<comment type="caution">
    <text evidence="1">The sequence shown here is derived from an EMBL/GenBank/DDBJ whole genome shotgun (WGS) entry which is preliminary data.</text>
</comment>
<dbReference type="SUPFAM" id="SSF55144">
    <property type="entry name" value="LigT-like"/>
    <property type="match status" value="1"/>
</dbReference>
<protein>
    <recommendedName>
        <fullName evidence="3">2'-5' RNA ligase family protein</fullName>
    </recommendedName>
</protein>
<dbReference type="AlphaFoldDB" id="A0AAV4LB93"/>
<keyword evidence="2" id="KW-1185">Reference proteome</keyword>
<dbReference type="Pfam" id="PF13563">
    <property type="entry name" value="2_5_RNA_ligase2"/>
    <property type="match status" value="1"/>
</dbReference>
<evidence type="ECO:0000313" key="1">
    <source>
        <dbReference type="EMBL" id="GIM45050.1"/>
    </source>
</evidence>
<evidence type="ECO:0008006" key="3">
    <source>
        <dbReference type="Google" id="ProtNLM"/>
    </source>
</evidence>
<gene>
    <name evidence="1" type="ORF">DNHGIG_05990</name>
</gene>
<proteinExistence type="predicted"/>
<accession>A0AAV4LB93</accession>
<sequence>MKYFLGFVPPEEIYKRIEDFRKRTNERHFRHIEAHITVKSPEYLGDPKLWMPMLKETCERQEPVEIQLGSPMFFGRSAVLYLSIHSERILSFHKAVLACLRPFCPPQDRRRFEGDDYHPHLTIAMKSFGLKEHEMQQAFILAAEQLSGFPPFHAKSVRVYQQLEKGHPWKPLYDIPLGH</sequence>
<name>A0AAV4LB93_9BACL</name>
<dbReference type="RefSeq" id="WP_282198283.1">
    <property type="nucleotide sequence ID" value="NZ_BOQE01000001.1"/>
</dbReference>
<dbReference type="Gene3D" id="3.90.1140.10">
    <property type="entry name" value="Cyclic phosphodiesterase"/>
    <property type="match status" value="1"/>
</dbReference>
<evidence type="ECO:0000313" key="2">
    <source>
        <dbReference type="Proteomes" id="UP001057291"/>
    </source>
</evidence>
<dbReference type="Proteomes" id="UP001057291">
    <property type="component" value="Unassembled WGS sequence"/>
</dbReference>
<dbReference type="InterPro" id="IPR009097">
    <property type="entry name" value="Cyclic_Pdiesterase"/>
</dbReference>
<organism evidence="1 2">
    <name type="scientific">Collibacillus ludicampi</name>
    <dbReference type="NCBI Taxonomy" id="2771369"/>
    <lineage>
        <taxon>Bacteria</taxon>
        <taxon>Bacillati</taxon>
        <taxon>Bacillota</taxon>
        <taxon>Bacilli</taxon>
        <taxon>Bacillales</taxon>
        <taxon>Alicyclobacillaceae</taxon>
        <taxon>Collibacillus</taxon>
    </lineage>
</organism>
<reference evidence="1" key="1">
    <citation type="journal article" date="2023" name="Int. J. Syst. Evol. Microbiol.">
        <title>Collibacillus ludicampi gen. nov., sp. nov., a new soil bacterium of the family Alicyclobacillaceae.</title>
        <authorList>
            <person name="Jojima T."/>
            <person name="Ioku Y."/>
            <person name="Fukuta Y."/>
            <person name="Shirasaka N."/>
            <person name="Matsumura Y."/>
            <person name="Mori M."/>
        </authorList>
    </citation>
    <scope>NUCLEOTIDE SEQUENCE</scope>
    <source>
        <strain evidence="1">TP075</strain>
    </source>
</reference>
<dbReference type="EMBL" id="BOQE01000001">
    <property type="protein sequence ID" value="GIM45050.1"/>
    <property type="molecule type" value="Genomic_DNA"/>
</dbReference>